<keyword evidence="2" id="KW-1185">Reference proteome</keyword>
<dbReference type="PANTHER" id="PTHR15016:SF6">
    <property type="entry name" value="BREAST CARCINOMA-AMPLIFIED SEQUENCE 1"/>
    <property type="match status" value="1"/>
</dbReference>
<gene>
    <name evidence="3" type="primary">bcas1</name>
</gene>
<evidence type="ECO:0000313" key="3">
    <source>
        <dbReference type="RefSeq" id="XP_028266133.1"/>
    </source>
</evidence>
<dbReference type="AlphaFoldDB" id="A0A6P7IKQ5"/>
<name>A0A6P7IKQ5_9TELE</name>
<sequence length="530" mass="55585">MGNEHSKSKEPNKNEQIPEKHGNGQVNGISAHTTLNGFDERKMDVKTETTVQQNGEPHSLVIMTESTDFVVIKSDCLTATVSSEVPKDTAAITSNTSNTSSPISTTANSPSIPIKKAEAKKSKEEKTHLFGKVFKKKAEAKADVKNVEEKEKEEERSEDQADVSLPPSDPPQETANPKNQESEESLAEPESATPESSRTEEDKVPETESGDCQPAEDRSEENPVMNFFKTLVTTTKTSKKETPDATKDQPLKEAQPAAATSPAAPAFEPPAAPKGMSVPPPPPPEPPKLETKAEAAAKPVKPAPKEEPKAAAKEAESSKGKSAKDALSKLFRPKLLLGVKTSRGKGASAGGATAAAVKVDPSKSGTLEAAAKPEPPPPVQEEKKPATKSSFLSIFKPKVLLDHMTTKVQAASTSGVRLLRKTTGLAAEAKKATPAPPAAAAAAAAAEAAPAVKAKEETKAAAKSTEVAADSKPAAAASQAADDAANLPKRLEKRNSIQLFFKNLGQKRHSTDAGVQTEPAIAAAAAEKAK</sequence>
<dbReference type="GO" id="GO:0042552">
    <property type="term" value="P:myelination"/>
    <property type="evidence" value="ECO:0007669"/>
    <property type="project" value="TreeGrafter"/>
</dbReference>
<dbReference type="CTD" id="8537"/>
<feature type="region of interest" description="Disordered" evidence="1">
    <location>
        <begin position="1"/>
        <end position="59"/>
    </location>
</feature>
<dbReference type="RefSeq" id="XP_028266133.1">
    <property type="nucleotide sequence ID" value="XM_028410332.1"/>
</dbReference>
<dbReference type="InterPro" id="IPR026115">
    <property type="entry name" value="NABC1"/>
</dbReference>
<evidence type="ECO:0000313" key="2">
    <source>
        <dbReference type="Proteomes" id="UP000515145"/>
    </source>
</evidence>
<organism evidence="2 3">
    <name type="scientific">Parambassis ranga</name>
    <name type="common">Indian glassy fish</name>
    <dbReference type="NCBI Taxonomy" id="210632"/>
    <lineage>
        <taxon>Eukaryota</taxon>
        <taxon>Metazoa</taxon>
        <taxon>Chordata</taxon>
        <taxon>Craniata</taxon>
        <taxon>Vertebrata</taxon>
        <taxon>Euteleostomi</taxon>
        <taxon>Actinopterygii</taxon>
        <taxon>Neopterygii</taxon>
        <taxon>Teleostei</taxon>
        <taxon>Neoteleostei</taxon>
        <taxon>Acanthomorphata</taxon>
        <taxon>Ovalentaria</taxon>
        <taxon>Ambassidae</taxon>
        <taxon>Parambassis</taxon>
    </lineage>
</organism>
<feature type="compositionally biased region" description="Basic and acidic residues" evidence="1">
    <location>
        <begin position="238"/>
        <end position="251"/>
    </location>
</feature>
<feature type="region of interest" description="Disordered" evidence="1">
    <location>
        <begin position="454"/>
        <end position="489"/>
    </location>
</feature>
<feature type="compositionally biased region" description="Basic and acidic residues" evidence="1">
    <location>
        <begin position="136"/>
        <end position="159"/>
    </location>
</feature>
<reference evidence="3" key="1">
    <citation type="submission" date="2025-08" db="UniProtKB">
        <authorList>
            <consortium name="RefSeq"/>
        </authorList>
    </citation>
    <scope>IDENTIFICATION</scope>
</reference>
<feature type="compositionally biased region" description="Low complexity" evidence="1">
    <location>
        <begin position="340"/>
        <end position="356"/>
    </location>
</feature>
<feature type="region of interest" description="Disordered" evidence="1">
    <location>
        <begin position="86"/>
        <end position="388"/>
    </location>
</feature>
<feature type="compositionally biased region" description="Basic and acidic residues" evidence="1">
    <location>
        <begin position="38"/>
        <end position="47"/>
    </location>
</feature>
<feature type="compositionally biased region" description="Basic and acidic residues" evidence="1">
    <location>
        <begin position="303"/>
        <end position="327"/>
    </location>
</feature>
<feature type="compositionally biased region" description="Polar residues" evidence="1">
    <location>
        <begin position="24"/>
        <end position="36"/>
    </location>
</feature>
<dbReference type="GeneID" id="114438779"/>
<accession>A0A6P7IKQ5</accession>
<feature type="compositionally biased region" description="Low complexity" evidence="1">
    <location>
        <begin position="461"/>
        <end position="485"/>
    </location>
</feature>
<evidence type="ECO:0000256" key="1">
    <source>
        <dbReference type="SAM" id="MobiDB-lite"/>
    </source>
</evidence>
<feature type="compositionally biased region" description="Basic and acidic residues" evidence="1">
    <location>
        <begin position="197"/>
        <end position="206"/>
    </location>
</feature>
<feature type="compositionally biased region" description="Pro residues" evidence="1">
    <location>
        <begin position="267"/>
        <end position="286"/>
    </location>
</feature>
<feature type="compositionally biased region" description="Basic and acidic residues" evidence="1">
    <location>
        <begin position="1"/>
        <end position="22"/>
    </location>
</feature>
<feature type="compositionally biased region" description="Basic and acidic residues" evidence="1">
    <location>
        <begin position="115"/>
        <end position="128"/>
    </location>
</feature>
<feature type="compositionally biased region" description="Low complexity" evidence="1">
    <location>
        <begin position="254"/>
        <end position="266"/>
    </location>
</feature>
<dbReference type="Proteomes" id="UP000515145">
    <property type="component" value="Chromosome 7"/>
</dbReference>
<dbReference type="PANTHER" id="PTHR15016">
    <property type="entry name" value="BREAST CARCINOMA-AMPLIFIED SEQUENCE 1"/>
    <property type="match status" value="1"/>
</dbReference>
<protein>
    <submittedName>
        <fullName evidence="3">Breast carcinoma-amplified sequence 1 isoform X7</fullName>
    </submittedName>
</protein>
<proteinExistence type="predicted"/>
<feature type="compositionally biased region" description="Low complexity" evidence="1">
    <location>
        <begin position="89"/>
        <end position="114"/>
    </location>
</feature>